<accession>A0A1Y5P4F9</accession>
<protein>
    <recommendedName>
        <fullName evidence="2">Zn-dependent peptidase</fullName>
    </recommendedName>
</protein>
<proteinExistence type="predicted"/>
<evidence type="ECO:0000313" key="1">
    <source>
        <dbReference type="EMBL" id="SBS73596.1"/>
    </source>
</evidence>
<organism evidence="1">
    <name type="scientific">uncultured Microbacterium sp</name>
    <dbReference type="NCBI Taxonomy" id="191216"/>
    <lineage>
        <taxon>Bacteria</taxon>
        <taxon>Bacillati</taxon>
        <taxon>Actinomycetota</taxon>
        <taxon>Actinomycetes</taxon>
        <taxon>Micrococcales</taxon>
        <taxon>Microbacteriaceae</taxon>
        <taxon>Microbacterium</taxon>
        <taxon>environmental samples</taxon>
    </lineage>
</organism>
<name>A0A1Y5P4F9_9MICO</name>
<gene>
    <name evidence="1" type="ORF">MIPYR_40259</name>
</gene>
<dbReference type="GO" id="GO:0046872">
    <property type="term" value="F:metal ion binding"/>
    <property type="evidence" value="ECO:0007669"/>
    <property type="project" value="InterPro"/>
</dbReference>
<reference evidence="1" key="1">
    <citation type="submission" date="2016-03" db="EMBL/GenBank/DDBJ databases">
        <authorList>
            <person name="Ploux O."/>
        </authorList>
    </citation>
    <scope>NUCLEOTIDE SEQUENCE</scope>
    <source>
        <strain evidence="1">UC1</strain>
    </source>
</reference>
<sequence>MTLPAIRVLDVSGVPAYVSDIATTFTGTLVFGVGLRDETARTAGTAHLLEHLIMKRVGKVTVTHNATTADEVIAFFAQGSPAQVGDFLARVGAAISSLHEITVDDVLEQRRIISAELGEGDERIGRGNLIDRFGNQSLGLLDFGSPAHRSHTRADALGFADTWLHAGNAALTFTGPVPDGFTLDLPAARPIPDRTVPEPIRHEAWIPNGEIPLVLSLVLRSTEAAHIAIARTLLEDALLTRLRTERHLVYSVNGFALPLSTDATFVGYALDPRAEDALSAATGAIELLRELAEAGPDESAIREQLESWDAADEDPLVQASHLDALAGAVLRGRRGRDDVAAADLHAVTAADVQRVIADAMTTRFITFAGDTPLPDDDEVTAALGMPPAEDPTPFAVSLSRMEWVRHVMPDEVEVFSGRTFRGLRGADLFVDLERVTFSSREGTMEVRFDSMPVALYSEGQRYWCLVGREGHFMIVDLDQWRGAAKLHDLLGTRIPDDVQAGVDMETPLPA</sequence>
<dbReference type="Gene3D" id="3.30.830.10">
    <property type="entry name" value="Metalloenzyme, LuxS/M16 peptidase-like"/>
    <property type="match status" value="2"/>
</dbReference>
<dbReference type="RefSeq" id="WP_295576679.1">
    <property type="nucleotide sequence ID" value="NZ_FLQR01000008.1"/>
</dbReference>
<dbReference type="SUPFAM" id="SSF63411">
    <property type="entry name" value="LuxS/MPP-like metallohydrolase"/>
    <property type="match status" value="2"/>
</dbReference>
<dbReference type="EMBL" id="FLQR01000008">
    <property type="protein sequence ID" value="SBS73596.1"/>
    <property type="molecule type" value="Genomic_DNA"/>
</dbReference>
<dbReference type="AlphaFoldDB" id="A0A1Y5P4F9"/>
<evidence type="ECO:0008006" key="2">
    <source>
        <dbReference type="Google" id="ProtNLM"/>
    </source>
</evidence>
<dbReference type="InterPro" id="IPR011249">
    <property type="entry name" value="Metalloenz_LuxS/M16"/>
</dbReference>